<sequence>MQGAIFNFVIIITQLPVPAGGFFCFHLHSTAKMEPFVTILVWWTCFRLIPFAYNRRSRRGEGESLVSTCRCRNSRYLIRIFVQSAPINFCLKDEFVAPSCFSVSAVSLRNRMRTRKKISVV</sequence>
<name>A0ACB8BVM3_9AGAM</name>
<evidence type="ECO:0000313" key="2">
    <source>
        <dbReference type="Proteomes" id="UP000790709"/>
    </source>
</evidence>
<dbReference type="EMBL" id="MU266341">
    <property type="protein sequence ID" value="KAH7929434.1"/>
    <property type="molecule type" value="Genomic_DNA"/>
</dbReference>
<protein>
    <submittedName>
        <fullName evidence="1">Uncharacterized protein</fullName>
    </submittedName>
</protein>
<proteinExistence type="predicted"/>
<keyword evidence="2" id="KW-1185">Reference proteome</keyword>
<evidence type="ECO:0000313" key="1">
    <source>
        <dbReference type="EMBL" id="KAH7929434.1"/>
    </source>
</evidence>
<comment type="caution">
    <text evidence="1">The sequence shown here is derived from an EMBL/GenBank/DDBJ whole genome shotgun (WGS) entry which is preliminary data.</text>
</comment>
<gene>
    <name evidence="1" type="ORF">BV22DRAFT_125940</name>
</gene>
<dbReference type="Proteomes" id="UP000790709">
    <property type="component" value="Unassembled WGS sequence"/>
</dbReference>
<accession>A0ACB8BVM3</accession>
<organism evidence="1 2">
    <name type="scientific">Leucogyrophana mollusca</name>
    <dbReference type="NCBI Taxonomy" id="85980"/>
    <lineage>
        <taxon>Eukaryota</taxon>
        <taxon>Fungi</taxon>
        <taxon>Dikarya</taxon>
        <taxon>Basidiomycota</taxon>
        <taxon>Agaricomycotina</taxon>
        <taxon>Agaricomycetes</taxon>
        <taxon>Agaricomycetidae</taxon>
        <taxon>Boletales</taxon>
        <taxon>Boletales incertae sedis</taxon>
        <taxon>Leucogyrophana</taxon>
    </lineage>
</organism>
<reference evidence="1" key="1">
    <citation type="journal article" date="2021" name="New Phytol.">
        <title>Evolutionary innovations through gain and loss of genes in the ectomycorrhizal Boletales.</title>
        <authorList>
            <person name="Wu G."/>
            <person name="Miyauchi S."/>
            <person name="Morin E."/>
            <person name="Kuo A."/>
            <person name="Drula E."/>
            <person name="Varga T."/>
            <person name="Kohler A."/>
            <person name="Feng B."/>
            <person name="Cao Y."/>
            <person name="Lipzen A."/>
            <person name="Daum C."/>
            <person name="Hundley H."/>
            <person name="Pangilinan J."/>
            <person name="Johnson J."/>
            <person name="Barry K."/>
            <person name="LaButti K."/>
            <person name="Ng V."/>
            <person name="Ahrendt S."/>
            <person name="Min B."/>
            <person name="Choi I.G."/>
            <person name="Park H."/>
            <person name="Plett J.M."/>
            <person name="Magnuson J."/>
            <person name="Spatafora J.W."/>
            <person name="Nagy L.G."/>
            <person name="Henrissat B."/>
            <person name="Grigoriev I.V."/>
            <person name="Yang Z.L."/>
            <person name="Xu J."/>
            <person name="Martin F.M."/>
        </authorList>
    </citation>
    <scope>NUCLEOTIDE SEQUENCE</scope>
    <source>
        <strain evidence="1">KUC20120723A-06</strain>
    </source>
</reference>